<feature type="compositionally biased region" description="Low complexity" evidence="1">
    <location>
        <begin position="108"/>
        <end position="118"/>
    </location>
</feature>
<proteinExistence type="predicted"/>
<feature type="region of interest" description="Disordered" evidence="1">
    <location>
        <begin position="19"/>
        <end position="135"/>
    </location>
</feature>
<evidence type="ECO:0000313" key="3">
    <source>
        <dbReference type="Proteomes" id="UP001497482"/>
    </source>
</evidence>
<accession>A0AAV2JRY4</accession>
<dbReference type="Proteomes" id="UP001497482">
    <property type="component" value="Chromosome 13"/>
</dbReference>
<dbReference type="AlphaFoldDB" id="A0AAV2JRY4"/>
<feature type="compositionally biased region" description="Low complexity" evidence="1">
    <location>
        <begin position="22"/>
        <end position="34"/>
    </location>
</feature>
<evidence type="ECO:0000313" key="2">
    <source>
        <dbReference type="EMBL" id="CAL1578382.1"/>
    </source>
</evidence>
<protein>
    <submittedName>
        <fullName evidence="2">Uncharacterized protein</fullName>
    </submittedName>
</protein>
<organism evidence="2 3">
    <name type="scientific">Knipowitschia caucasica</name>
    <name type="common">Caucasian dwarf goby</name>
    <name type="synonym">Pomatoschistus caucasicus</name>
    <dbReference type="NCBI Taxonomy" id="637954"/>
    <lineage>
        <taxon>Eukaryota</taxon>
        <taxon>Metazoa</taxon>
        <taxon>Chordata</taxon>
        <taxon>Craniata</taxon>
        <taxon>Vertebrata</taxon>
        <taxon>Euteleostomi</taxon>
        <taxon>Actinopterygii</taxon>
        <taxon>Neopterygii</taxon>
        <taxon>Teleostei</taxon>
        <taxon>Neoteleostei</taxon>
        <taxon>Acanthomorphata</taxon>
        <taxon>Gobiaria</taxon>
        <taxon>Gobiiformes</taxon>
        <taxon>Gobioidei</taxon>
        <taxon>Gobiidae</taxon>
        <taxon>Gobiinae</taxon>
        <taxon>Knipowitschia</taxon>
    </lineage>
</organism>
<gene>
    <name evidence="2" type="ORF">KC01_LOCUS9532</name>
</gene>
<evidence type="ECO:0000256" key="1">
    <source>
        <dbReference type="SAM" id="MobiDB-lite"/>
    </source>
</evidence>
<reference evidence="2 3" key="1">
    <citation type="submission" date="2024-04" db="EMBL/GenBank/DDBJ databases">
        <authorList>
            <person name="Waldvogel A.-M."/>
            <person name="Schoenle A."/>
        </authorList>
    </citation>
    <scope>NUCLEOTIDE SEQUENCE [LARGE SCALE GENOMIC DNA]</scope>
</reference>
<name>A0AAV2JRY4_KNICA</name>
<sequence length="181" mass="19880">MFPNVPRSIPEPIRFTSVVEIPSSSRPTSTSHSPELPVVPPGQQPQSIPDEEVQVAVERCEMELEPEPESNDSHDYENLPDDTVPELEPANTHLDPEPDATLEPVDNSSSDPESLSSPPDSPSDPNTSKYQPVFVSGANKPNKLLGLTSSHFESDSVRSMVRLLFLRWIIATALRPTAITF</sequence>
<dbReference type="EMBL" id="OZ035835">
    <property type="protein sequence ID" value="CAL1578382.1"/>
    <property type="molecule type" value="Genomic_DNA"/>
</dbReference>
<keyword evidence="3" id="KW-1185">Reference proteome</keyword>